<reference evidence="15" key="1">
    <citation type="submission" date="2021-05" db="EMBL/GenBank/DDBJ databases">
        <title>The genome of the haptophyte Pavlova lutheri (Diacronema luteri, Pavlovales) - a model for lipid biosynthesis in eukaryotic algae.</title>
        <authorList>
            <person name="Hulatt C.J."/>
            <person name="Posewitz M.C."/>
        </authorList>
    </citation>
    <scope>NUCLEOTIDE SEQUENCE</scope>
    <source>
        <strain evidence="15">NIVA-4/92</strain>
    </source>
</reference>
<keyword evidence="10" id="KW-0408">Iron</keyword>
<sequence>MATVDVEDLHRAHAFAPDEVATLRAEWLAWYDFGHRAMPWRNEASANERAALSRADRAQWAYRVWVSEVMLQQTQVDRVIPYFVAWMERFPTIKALADATIDDVRSAWTGLGYYRRAAFLLEGARQIAAAGDGLPPETAAGWAGVKGVGPYTAGAIASIVYNEVTPLVDGNVIRVLARLRAVGANPKAPSSMKLWWRLAAVLVDTARPGDFNQAMMELGATLCTKAAPRCTECPLNKHCRAYRQALSAARPIEGGDEHAFAQAVVRAVCAYPAVGPRSAKKEVDLAVCVVQRVPDEMATAWRAARSEAARAAMEAQLWACGEFLLVKRPEQAAGANGKLLAGLWQLPTVELAARDDDGEEPVDEVTAASLRQAAVDTVLREQGLCLSDAHVLCRKLVSRGADGEPRPIVQTFSHLRHAMLVEWMVITHASSVAGRASRAAGARDEMCWLSEPNIGSKGASSVVAKHIDCARAHATRGAAGASAAAAGGDAKRKRKAAAQPVSIAAYFAGSLASAAPVAGRDETS</sequence>
<dbReference type="EC" id="3.2.2.31" evidence="4"/>
<evidence type="ECO:0000256" key="7">
    <source>
        <dbReference type="ARBA" id="ARBA00022723"/>
    </source>
</evidence>
<gene>
    <name evidence="15" type="ORF">KFE25_008735</name>
</gene>
<dbReference type="AlphaFoldDB" id="A0A8J5Y362"/>
<evidence type="ECO:0000256" key="8">
    <source>
        <dbReference type="ARBA" id="ARBA00022763"/>
    </source>
</evidence>
<evidence type="ECO:0000256" key="6">
    <source>
        <dbReference type="ARBA" id="ARBA00022485"/>
    </source>
</evidence>
<evidence type="ECO:0000256" key="2">
    <source>
        <dbReference type="ARBA" id="ARBA00001966"/>
    </source>
</evidence>
<dbReference type="InterPro" id="IPR023170">
    <property type="entry name" value="HhH_base_excis_C"/>
</dbReference>
<evidence type="ECO:0000259" key="14">
    <source>
        <dbReference type="SMART" id="SM00478"/>
    </source>
</evidence>
<dbReference type="PANTHER" id="PTHR42944">
    <property type="entry name" value="ADENINE DNA GLYCOSYLASE"/>
    <property type="match status" value="1"/>
</dbReference>
<evidence type="ECO:0000256" key="1">
    <source>
        <dbReference type="ARBA" id="ARBA00000843"/>
    </source>
</evidence>
<evidence type="ECO:0000256" key="12">
    <source>
        <dbReference type="ARBA" id="ARBA00023204"/>
    </source>
</evidence>
<dbReference type="FunFam" id="1.10.1670.10:FF:000002">
    <property type="entry name" value="Adenine DNA glycosylase"/>
    <property type="match status" value="1"/>
</dbReference>
<evidence type="ECO:0000313" key="16">
    <source>
        <dbReference type="Proteomes" id="UP000751190"/>
    </source>
</evidence>
<dbReference type="GO" id="GO:0032357">
    <property type="term" value="F:oxidized purine DNA binding"/>
    <property type="evidence" value="ECO:0007669"/>
    <property type="project" value="TreeGrafter"/>
</dbReference>
<evidence type="ECO:0000256" key="13">
    <source>
        <dbReference type="ARBA" id="ARBA00023295"/>
    </source>
</evidence>
<keyword evidence="13" id="KW-0326">Glycosidase</keyword>
<dbReference type="GO" id="GO:0005634">
    <property type="term" value="C:nucleus"/>
    <property type="evidence" value="ECO:0007669"/>
    <property type="project" value="TreeGrafter"/>
</dbReference>
<dbReference type="GO" id="GO:0000701">
    <property type="term" value="F:purine-specific mismatch base pair DNA N-glycosylase activity"/>
    <property type="evidence" value="ECO:0007669"/>
    <property type="project" value="UniProtKB-EC"/>
</dbReference>
<dbReference type="Gene3D" id="1.10.340.30">
    <property type="entry name" value="Hypothetical protein, domain 2"/>
    <property type="match status" value="1"/>
</dbReference>
<dbReference type="GO" id="GO:0034039">
    <property type="term" value="F:8-oxo-7,8-dihydroguanine DNA N-glycosylase activity"/>
    <property type="evidence" value="ECO:0007669"/>
    <property type="project" value="TreeGrafter"/>
</dbReference>
<dbReference type="InterPro" id="IPR044298">
    <property type="entry name" value="MIG/MutY"/>
</dbReference>
<evidence type="ECO:0000256" key="11">
    <source>
        <dbReference type="ARBA" id="ARBA00023014"/>
    </source>
</evidence>
<evidence type="ECO:0000313" key="15">
    <source>
        <dbReference type="EMBL" id="KAG8470314.1"/>
    </source>
</evidence>
<comment type="catalytic activity">
    <reaction evidence="1">
        <text>Hydrolyzes free adenine bases from 7,8-dihydro-8-oxoguanine:adenine mismatched double-stranded DNA, leaving an apurinic site.</text>
        <dbReference type="EC" id="3.2.2.31"/>
    </reaction>
</comment>
<comment type="cofactor">
    <cofactor evidence="2">
        <name>[4Fe-4S] cluster</name>
        <dbReference type="ChEBI" id="CHEBI:49883"/>
    </cofactor>
</comment>
<dbReference type="CDD" id="cd00056">
    <property type="entry name" value="ENDO3c"/>
    <property type="match status" value="1"/>
</dbReference>
<dbReference type="GO" id="GO:0006284">
    <property type="term" value="P:base-excision repair"/>
    <property type="evidence" value="ECO:0007669"/>
    <property type="project" value="InterPro"/>
</dbReference>
<dbReference type="EMBL" id="JAGTXO010000001">
    <property type="protein sequence ID" value="KAG8470314.1"/>
    <property type="molecule type" value="Genomic_DNA"/>
</dbReference>
<protein>
    <recommendedName>
        <fullName evidence="5">Adenine DNA glycosylase</fullName>
        <ecNumber evidence="4">3.2.2.31</ecNumber>
    </recommendedName>
</protein>
<dbReference type="FunFam" id="1.10.340.30:FF:000002">
    <property type="entry name" value="Adenine DNA glycosylase"/>
    <property type="match status" value="1"/>
</dbReference>
<evidence type="ECO:0000256" key="5">
    <source>
        <dbReference type="ARBA" id="ARBA00022023"/>
    </source>
</evidence>
<comment type="similarity">
    <text evidence="3">Belongs to the Nth/MutY family.</text>
</comment>
<evidence type="ECO:0000256" key="9">
    <source>
        <dbReference type="ARBA" id="ARBA00022801"/>
    </source>
</evidence>
<evidence type="ECO:0000256" key="10">
    <source>
        <dbReference type="ARBA" id="ARBA00023004"/>
    </source>
</evidence>
<keyword evidence="6" id="KW-0004">4Fe-4S</keyword>
<dbReference type="InterPro" id="IPR003265">
    <property type="entry name" value="HhH-GPD_domain"/>
</dbReference>
<dbReference type="GO" id="GO:0051539">
    <property type="term" value="F:4 iron, 4 sulfur cluster binding"/>
    <property type="evidence" value="ECO:0007669"/>
    <property type="project" value="UniProtKB-KW"/>
</dbReference>
<name>A0A8J5Y362_DIALT</name>
<dbReference type="GO" id="GO:0006298">
    <property type="term" value="P:mismatch repair"/>
    <property type="evidence" value="ECO:0007669"/>
    <property type="project" value="TreeGrafter"/>
</dbReference>
<dbReference type="SMART" id="SM00478">
    <property type="entry name" value="ENDO3c"/>
    <property type="match status" value="1"/>
</dbReference>
<keyword evidence="9" id="KW-0378">Hydrolase</keyword>
<keyword evidence="7" id="KW-0479">Metal-binding</keyword>
<dbReference type="SMART" id="SM00525">
    <property type="entry name" value="FES"/>
    <property type="match status" value="1"/>
</dbReference>
<dbReference type="SUPFAM" id="SSF48150">
    <property type="entry name" value="DNA-glycosylase"/>
    <property type="match status" value="1"/>
</dbReference>
<dbReference type="OrthoDB" id="10248838at2759"/>
<dbReference type="Proteomes" id="UP000751190">
    <property type="component" value="Unassembled WGS sequence"/>
</dbReference>
<evidence type="ECO:0000256" key="3">
    <source>
        <dbReference type="ARBA" id="ARBA00008343"/>
    </source>
</evidence>
<accession>A0A8J5Y362</accession>
<dbReference type="GO" id="GO:0035485">
    <property type="term" value="F:adenine/guanine mispair binding"/>
    <property type="evidence" value="ECO:0007669"/>
    <property type="project" value="TreeGrafter"/>
</dbReference>
<organism evidence="15 16">
    <name type="scientific">Diacronema lutheri</name>
    <name type="common">Unicellular marine alga</name>
    <name type="synonym">Monochrysis lutheri</name>
    <dbReference type="NCBI Taxonomy" id="2081491"/>
    <lineage>
        <taxon>Eukaryota</taxon>
        <taxon>Haptista</taxon>
        <taxon>Haptophyta</taxon>
        <taxon>Pavlovophyceae</taxon>
        <taxon>Pavlovales</taxon>
        <taxon>Pavlovaceae</taxon>
        <taxon>Diacronema</taxon>
    </lineage>
</organism>
<dbReference type="InterPro" id="IPR003651">
    <property type="entry name" value="Endonuclease3_FeS-loop_motif"/>
</dbReference>
<keyword evidence="8" id="KW-0227">DNA damage</keyword>
<comment type="caution">
    <text evidence="15">The sequence shown here is derived from an EMBL/GenBank/DDBJ whole genome shotgun (WGS) entry which is preliminary data.</text>
</comment>
<keyword evidence="11" id="KW-0411">Iron-sulfur</keyword>
<dbReference type="PANTHER" id="PTHR42944:SF1">
    <property type="entry name" value="ADENINE DNA GLYCOSYLASE"/>
    <property type="match status" value="1"/>
</dbReference>
<dbReference type="Gene3D" id="3.90.79.10">
    <property type="entry name" value="Nucleoside Triphosphate Pyrophosphohydrolase"/>
    <property type="match status" value="1"/>
</dbReference>
<evidence type="ECO:0000256" key="4">
    <source>
        <dbReference type="ARBA" id="ARBA00012045"/>
    </source>
</evidence>
<feature type="domain" description="HhH-GPD" evidence="14">
    <location>
        <begin position="70"/>
        <end position="221"/>
    </location>
</feature>
<dbReference type="Pfam" id="PF00730">
    <property type="entry name" value="HhH-GPD"/>
    <property type="match status" value="1"/>
</dbReference>
<proteinExistence type="inferred from homology"/>
<keyword evidence="12" id="KW-0234">DNA repair</keyword>
<dbReference type="InterPro" id="IPR011257">
    <property type="entry name" value="DNA_glycosylase"/>
</dbReference>
<dbReference type="GO" id="GO:0046872">
    <property type="term" value="F:metal ion binding"/>
    <property type="evidence" value="ECO:0007669"/>
    <property type="project" value="UniProtKB-KW"/>
</dbReference>
<keyword evidence="16" id="KW-1185">Reference proteome</keyword>
<dbReference type="Gene3D" id="1.10.1670.10">
    <property type="entry name" value="Helix-hairpin-Helix base-excision DNA repair enzymes (C-terminal)"/>
    <property type="match status" value="1"/>
</dbReference>